<accession>A0A0F9E8Z1</accession>
<proteinExistence type="predicted"/>
<gene>
    <name evidence="1" type="ORF">LCGC14_2396650</name>
</gene>
<evidence type="ECO:0000313" key="1">
    <source>
        <dbReference type="EMBL" id="KKL26301.1"/>
    </source>
</evidence>
<comment type="caution">
    <text evidence="1">The sequence shown here is derived from an EMBL/GenBank/DDBJ whole genome shotgun (WGS) entry which is preliminary data.</text>
</comment>
<name>A0A0F9E8Z1_9ZZZZ</name>
<reference evidence="1" key="1">
    <citation type="journal article" date="2015" name="Nature">
        <title>Complex archaea that bridge the gap between prokaryotes and eukaryotes.</title>
        <authorList>
            <person name="Spang A."/>
            <person name="Saw J.H."/>
            <person name="Jorgensen S.L."/>
            <person name="Zaremba-Niedzwiedzka K."/>
            <person name="Martijn J."/>
            <person name="Lind A.E."/>
            <person name="van Eijk R."/>
            <person name="Schleper C."/>
            <person name="Guy L."/>
            <person name="Ettema T.J."/>
        </authorList>
    </citation>
    <scope>NUCLEOTIDE SEQUENCE</scope>
</reference>
<dbReference type="EMBL" id="LAZR01035884">
    <property type="protein sequence ID" value="KKL26301.1"/>
    <property type="molecule type" value="Genomic_DNA"/>
</dbReference>
<protein>
    <submittedName>
        <fullName evidence="1">Uncharacterized protein</fullName>
    </submittedName>
</protein>
<organism evidence="1">
    <name type="scientific">marine sediment metagenome</name>
    <dbReference type="NCBI Taxonomy" id="412755"/>
    <lineage>
        <taxon>unclassified sequences</taxon>
        <taxon>metagenomes</taxon>
        <taxon>ecological metagenomes</taxon>
    </lineage>
</organism>
<dbReference type="AlphaFoldDB" id="A0A0F9E8Z1"/>
<sequence length="66" mass="7472">MQDKPDQTEEVYDLTAYAALDMLLKATGLLPMNQISTRPVLHKAIDRALEVLDRAVREGRYVPDQS</sequence>